<protein>
    <submittedName>
        <fullName evidence="2">Uncharacterized protein</fullName>
    </submittedName>
</protein>
<comment type="caution">
    <text evidence="2">The sequence shown here is derived from an EMBL/GenBank/DDBJ whole genome shotgun (WGS) entry which is preliminary data.</text>
</comment>
<organism evidence="2 3">
    <name type="scientific">Acinetobacter baumannii 99063</name>
    <dbReference type="NCBI Taxonomy" id="1310630"/>
    <lineage>
        <taxon>Bacteria</taxon>
        <taxon>Pseudomonadati</taxon>
        <taxon>Pseudomonadota</taxon>
        <taxon>Gammaproteobacteria</taxon>
        <taxon>Moraxellales</taxon>
        <taxon>Moraxellaceae</taxon>
        <taxon>Acinetobacter</taxon>
        <taxon>Acinetobacter calcoaceticus/baumannii complex</taxon>
    </lineage>
</organism>
<sequence length="49" mass="5606">MKYELSEAFKNKPANLRPQEDFTTTPSGVKVKFVPPSGNISQWRGWPLQ</sequence>
<evidence type="ECO:0000256" key="1">
    <source>
        <dbReference type="SAM" id="MobiDB-lite"/>
    </source>
</evidence>
<dbReference type="PATRIC" id="fig|1310630.3.peg.2918"/>
<proteinExistence type="predicted"/>
<dbReference type="Proteomes" id="UP000020735">
    <property type="component" value="Unassembled WGS sequence"/>
</dbReference>
<feature type="region of interest" description="Disordered" evidence="1">
    <location>
        <begin position="14"/>
        <end position="36"/>
    </location>
</feature>
<gene>
    <name evidence="2" type="ORF">J529_2990</name>
</gene>
<name>A0A009TAD3_ACIBA</name>
<evidence type="ECO:0000313" key="3">
    <source>
        <dbReference type="Proteomes" id="UP000020735"/>
    </source>
</evidence>
<dbReference type="RefSeq" id="WP_000873035.1">
    <property type="nucleotide sequence ID" value="NZ_JEXJ01000059.1"/>
</dbReference>
<reference evidence="2 3" key="1">
    <citation type="submission" date="2014-02" db="EMBL/GenBank/DDBJ databases">
        <title>Comparative genomics and transcriptomics to identify genetic mechanisms underlying the emergence of carbapenem resistant Acinetobacter baumannii (CRAb).</title>
        <authorList>
            <person name="Harris A.D."/>
            <person name="Johnson K.J."/>
            <person name="George J."/>
            <person name="Shefchek K."/>
            <person name="Daugherty S.C."/>
            <person name="Parankush S."/>
            <person name="Sadzewicz L."/>
            <person name="Tallon L."/>
            <person name="Sengamalay N."/>
            <person name="Hazen T.H."/>
            <person name="Rasko D.A."/>
        </authorList>
    </citation>
    <scope>NUCLEOTIDE SEQUENCE [LARGE SCALE GENOMIC DNA]</scope>
    <source>
        <strain evidence="2 3">99063</strain>
    </source>
</reference>
<dbReference type="AlphaFoldDB" id="A0A009TAD3"/>
<accession>A0A009TAD3</accession>
<evidence type="ECO:0000313" key="2">
    <source>
        <dbReference type="EMBL" id="EXC48399.1"/>
    </source>
</evidence>
<dbReference type="EMBL" id="JEXJ01000059">
    <property type="protein sequence ID" value="EXC48399.1"/>
    <property type="molecule type" value="Genomic_DNA"/>
</dbReference>